<comment type="caution">
    <text evidence="1">The sequence shown here is derived from an EMBL/GenBank/DDBJ whole genome shotgun (WGS) entry which is preliminary data.</text>
</comment>
<evidence type="ECO:0000313" key="1">
    <source>
        <dbReference type="EMBL" id="GJT26838.1"/>
    </source>
</evidence>
<sequence>MSWFSRCSWCGGPFNGGNCRHCTNVSFGNEPVYDSNPNSYNQTPDISNPPSQPLTSSFNQFHCFHCKDMLEEGTPYVSYLDEPDLLVTHLSDANEDECFDPGGEIDEIDVFLDMDISTDIENGYHNSEGDIIYLKSLLINDTIPNLHPEVFLDHDPRSLKDELYKEDLKSMVKVFDPSIHENTFSPTYVSLPFEDRHYLSFTYVIRIFLLYFTYLMESPVPFSSGSEDIIFDPGISAFHFSLEPVAFKCPMEVCSSTCFDCPDYKDSHARGFVHRPLDLLSFA</sequence>
<name>A0ABQ5CKM5_9ASTR</name>
<accession>A0ABQ5CKM5</accession>
<gene>
    <name evidence="1" type="ORF">Tco_0907113</name>
</gene>
<dbReference type="EMBL" id="BQNB010014326">
    <property type="protein sequence ID" value="GJT26838.1"/>
    <property type="molecule type" value="Genomic_DNA"/>
</dbReference>
<keyword evidence="2" id="KW-1185">Reference proteome</keyword>
<proteinExistence type="predicted"/>
<protein>
    <submittedName>
        <fullName evidence="1">Uncharacterized protein</fullName>
    </submittedName>
</protein>
<organism evidence="1 2">
    <name type="scientific">Tanacetum coccineum</name>
    <dbReference type="NCBI Taxonomy" id="301880"/>
    <lineage>
        <taxon>Eukaryota</taxon>
        <taxon>Viridiplantae</taxon>
        <taxon>Streptophyta</taxon>
        <taxon>Embryophyta</taxon>
        <taxon>Tracheophyta</taxon>
        <taxon>Spermatophyta</taxon>
        <taxon>Magnoliopsida</taxon>
        <taxon>eudicotyledons</taxon>
        <taxon>Gunneridae</taxon>
        <taxon>Pentapetalae</taxon>
        <taxon>asterids</taxon>
        <taxon>campanulids</taxon>
        <taxon>Asterales</taxon>
        <taxon>Asteraceae</taxon>
        <taxon>Asteroideae</taxon>
        <taxon>Anthemideae</taxon>
        <taxon>Anthemidinae</taxon>
        <taxon>Tanacetum</taxon>
    </lineage>
</organism>
<dbReference type="Proteomes" id="UP001151760">
    <property type="component" value="Unassembled WGS sequence"/>
</dbReference>
<reference evidence="1" key="2">
    <citation type="submission" date="2022-01" db="EMBL/GenBank/DDBJ databases">
        <authorList>
            <person name="Yamashiro T."/>
            <person name="Shiraishi A."/>
            <person name="Satake H."/>
            <person name="Nakayama K."/>
        </authorList>
    </citation>
    <scope>NUCLEOTIDE SEQUENCE</scope>
</reference>
<reference evidence="1" key="1">
    <citation type="journal article" date="2022" name="Int. J. Mol. Sci.">
        <title>Draft Genome of Tanacetum Coccineum: Genomic Comparison of Closely Related Tanacetum-Family Plants.</title>
        <authorList>
            <person name="Yamashiro T."/>
            <person name="Shiraishi A."/>
            <person name="Nakayama K."/>
            <person name="Satake H."/>
        </authorList>
    </citation>
    <scope>NUCLEOTIDE SEQUENCE</scope>
</reference>
<evidence type="ECO:0000313" key="2">
    <source>
        <dbReference type="Proteomes" id="UP001151760"/>
    </source>
</evidence>